<reference evidence="2 3" key="1">
    <citation type="submission" date="2024-09" db="EMBL/GenBank/DDBJ databases">
        <title>Rethinking Asexuality: The Enigmatic Case of Functional Sexual Genes in Lepraria (Stereocaulaceae).</title>
        <authorList>
            <person name="Doellman M."/>
            <person name="Sun Y."/>
            <person name="Barcenas-Pena A."/>
            <person name="Lumbsch H.T."/>
            <person name="Grewe F."/>
        </authorList>
    </citation>
    <scope>NUCLEOTIDE SEQUENCE [LARGE SCALE GENOMIC DNA]</scope>
    <source>
        <strain evidence="2 3">Mercado 3170</strain>
    </source>
</reference>
<evidence type="ECO:0000313" key="2">
    <source>
        <dbReference type="EMBL" id="KAL2046393.1"/>
    </source>
</evidence>
<name>A0ABR4AKU9_9LECA</name>
<proteinExistence type="predicted"/>
<gene>
    <name evidence="2" type="ORF">N7G274_001840</name>
    <name evidence="1" type="ORF">N7G274_004140</name>
</gene>
<keyword evidence="3" id="KW-1185">Reference proteome</keyword>
<evidence type="ECO:0000313" key="1">
    <source>
        <dbReference type="EMBL" id="KAL2043080.1"/>
    </source>
</evidence>
<protein>
    <submittedName>
        <fullName evidence="2">Uncharacterized protein</fullName>
    </submittedName>
</protein>
<dbReference type="EMBL" id="JBEFKJ010000004">
    <property type="protein sequence ID" value="KAL2046393.1"/>
    <property type="molecule type" value="Genomic_DNA"/>
</dbReference>
<dbReference type="Proteomes" id="UP001590950">
    <property type="component" value="Unassembled WGS sequence"/>
</dbReference>
<sequence length="207" mass="22930">MEVETLDSKFLRVSKMQPHPLTSLLILSVSFHRVLFAAVVSSAYVGPIATQTVPKALGPTRSNESMLTEEDQWPLKDGYWLQLDTGPDSYLPGKDIMAVLPRAEKALGKKPHSGAVPGLVEFGPDGSDPYNEAIFVIMPVFGNVMTWGNAVNAVVGFTEWYHARQLNVTTYFWLKDQEGGRGNIGYGAIKRRWQPFPPDYRADVSTS</sequence>
<evidence type="ECO:0000313" key="3">
    <source>
        <dbReference type="Proteomes" id="UP001590950"/>
    </source>
</evidence>
<organism evidence="2 3">
    <name type="scientific">Stereocaulon virgatum</name>
    <dbReference type="NCBI Taxonomy" id="373712"/>
    <lineage>
        <taxon>Eukaryota</taxon>
        <taxon>Fungi</taxon>
        <taxon>Dikarya</taxon>
        <taxon>Ascomycota</taxon>
        <taxon>Pezizomycotina</taxon>
        <taxon>Lecanoromycetes</taxon>
        <taxon>OSLEUM clade</taxon>
        <taxon>Lecanoromycetidae</taxon>
        <taxon>Lecanorales</taxon>
        <taxon>Lecanorineae</taxon>
        <taxon>Stereocaulaceae</taxon>
        <taxon>Stereocaulon</taxon>
    </lineage>
</organism>
<comment type="caution">
    <text evidence="2">The sequence shown here is derived from an EMBL/GenBank/DDBJ whole genome shotgun (WGS) entry which is preliminary data.</text>
</comment>
<dbReference type="EMBL" id="JBEFKJ010000012">
    <property type="protein sequence ID" value="KAL2043080.1"/>
    <property type="molecule type" value="Genomic_DNA"/>
</dbReference>
<accession>A0ABR4AKU9</accession>